<comment type="caution">
    <text evidence="6">The sequence shown here is derived from an EMBL/GenBank/DDBJ whole genome shotgun (WGS) entry which is preliminary data.</text>
</comment>
<evidence type="ECO:0000313" key="7">
    <source>
        <dbReference type="Proteomes" id="UP000677082"/>
    </source>
</evidence>
<dbReference type="CDD" id="cd00063">
    <property type="entry name" value="FN3"/>
    <property type="match status" value="1"/>
</dbReference>
<feature type="domain" description="Fibronectin type-III" evidence="5">
    <location>
        <begin position="478"/>
        <end position="563"/>
    </location>
</feature>
<dbReference type="RefSeq" id="WP_246607384.1">
    <property type="nucleotide sequence ID" value="NZ_BOQN01000064.1"/>
</dbReference>
<sequence length="563" mass="58409">MAGVSQPSPLTPAWQRAQALADSGDLAGARAVLERAVELGKVNLSEDDPDVLRTAYLLGTVLQRADDPVAARRVLEEAYAAGLWRLGDSDALMLEISHDIGVVAEELGNRHEARKAFVRVAELGPAALGGGHWAVARARAYLGQDPQAGVRGSQTEPPLSSDPSVAPWQPRFTSSGPENVPQSAPSEEPTTAFRLNPDPNPSQAAHGTNDPTTTFPVINPTVPAPRDPRELGPGERDPRDLGPGERGAAASPAERGTGAGTAERGTGTGPGEGGAIGREVGEAGEGDWRGGDAGLGQSGNTNSGAWESDTSAGPGESADYSETRATNWESSGTGGRAGLNNGTIQPPDAENAQIWVGPHDQAPHDTRAIRPVEETTALAPWNESAPYPVPQQRYEVQPAIIYPDAPGPGWGHNGPPPPYTTEPVGASLSYQKRGLGIFAAIAAVLAAVIAVAALVFVLANRSGDGGDNEDVPTLGGSPPTGVVLKDSGARIVVSWQDPTQGTVSFLVAMGHPGEQLKPVTTLGPGQTSYEISALNPTLNYCFAVVAVYRNNKFATSQQACTNR</sequence>
<keyword evidence="1" id="KW-0326">Glycosidase</keyword>
<feature type="compositionally biased region" description="Gly residues" evidence="3">
    <location>
        <begin position="266"/>
        <end position="276"/>
    </location>
</feature>
<evidence type="ECO:0000256" key="1">
    <source>
        <dbReference type="ARBA" id="ARBA00023295"/>
    </source>
</evidence>
<dbReference type="InterPro" id="IPR036116">
    <property type="entry name" value="FN3_sf"/>
</dbReference>
<evidence type="ECO:0000259" key="5">
    <source>
        <dbReference type="PROSITE" id="PS50853"/>
    </source>
</evidence>
<name>A0A919TF04_9ACTN</name>
<feature type="compositionally biased region" description="Polar residues" evidence="3">
    <location>
        <begin position="298"/>
        <end position="311"/>
    </location>
</feature>
<keyword evidence="7" id="KW-1185">Reference proteome</keyword>
<evidence type="ECO:0000256" key="3">
    <source>
        <dbReference type="SAM" id="MobiDB-lite"/>
    </source>
</evidence>
<feature type="compositionally biased region" description="Polar residues" evidence="3">
    <location>
        <begin position="152"/>
        <end position="163"/>
    </location>
</feature>
<dbReference type="AlphaFoldDB" id="A0A919TF04"/>
<dbReference type="InterPro" id="IPR013783">
    <property type="entry name" value="Ig-like_fold"/>
</dbReference>
<proteinExistence type="predicted"/>
<dbReference type="Pfam" id="PF13424">
    <property type="entry name" value="TPR_12"/>
    <property type="match status" value="1"/>
</dbReference>
<dbReference type="EMBL" id="BOQN01000064">
    <property type="protein sequence ID" value="GIM93190.1"/>
    <property type="molecule type" value="Genomic_DNA"/>
</dbReference>
<keyword evidence="2" id="KW-0119">Carbohydrate metabolism</keyword>
<keyword evidence="1" id="KW-0378">Hydrolase</keyword>
<dbReference type="GO" id="GO:0016798">
    <property type="term" value="F:hydrolase activity, acting on glycosyl bonds"/>
    <property type="evidence" value="ECO:0007669"/>
    <property type="project" value="UniProtKB-KW"/>
</dbReference>
<keyword evidence="4" id="KW-0472">Membrane</keyword>
<feature type="transmembrane region" description="Helical" evidence="4">
    <location>
        <begin position="435"/>
        <end position="459"/>
    </location>
</feature>
<feature type="compositionally biased region" description="Basic and acidic residues" evidence="3">
    <location>
        <begin position="226"/>
        <end position="243"/>
    </location>
</feature>
<organism evidence="6 7">
    <name type="scientific">Paractinoplanes toevensis</name>
    <dbReference type="NCBI Taxonomy" id="571911"/>
    <lineage>
        <taxon>Bacteria</taxon>
        <taxon>Bacillati</taxon>
        <taxon>Actinomycetota</taxon>
        <taxon>Actinomycetes</taxon>
        <taxon>Micromonosporales</taxon>
        <taxon>Micromonosporaceae</taxon>
        <taxon>Paractinoplanes</taxon>
    </lineage>
</organism>
<keyword evidence="4" id="KW-0812">Transmembrane</keyword>
<evidence type="ECO:0000313" key="6">
    <source>
        <dbReference type="EMBL" id="GIM93190.1"/>
    </source>
</evidence>
<dbReference type="InterPro" id="IPR011990">
    <property type="entry name" value="TPR-like_helical_dom_sf"/>
</dbReference>
<keyword evidence="4" id="KW-1133">Transmembrane helix</keyword>
<dbReference type="SUPFAM" id="SSF49265">
    <property type="entry name" value="Fibronectin type III"/>
    <property type="match status" value="1"/>
</dbReference>
<keyword evidence="2" id="KW-0624">Polysaccharide degradation</keyword>
<feature type="compositionally biased region" description="Polar residues" evidence="3">
    <location>
        <begin position="171"/>
        <end position="189"/>
    </location>
</feature>
<dbReference type="Gene3D" id="2.60.40.10">
    <property type="entry name" value="Immunoglobulins"/>
    <property type="match status" value="1"/>
</dbReference>
<accession>A0A919TF04</accession>
<dbReference type="Gene3D" id="1.25.40.10">
    <property type="entry name" value="Tetratricopeptide repeat domain"/>
    <property type="match status" value="1"/>
</dbReference>
<evidence type="ECO:0000256" key="2">
    <source>
        <dbReference type="ARBA" id="ARBA00023326"/>
    </source>
</evidence>
<dbReference type="InterPro" id="IPR003961">
    <property type="entry name" value="FN3_dom"/>
</dbReference>
<protein>
    <recommendedName>
        <fullName evidence="5">Fibronectin type-III domain-containing protein</fullName>
    </recommendedName>
</protein>
<dbReference type="GO" id="GO:0000272">
    <property type="term" value="P:polysaccharide catabolic process"/>
    <property type="evidence" value="ECO:0007669"/>
    <property type="project" value="UniProtKB-KW"/>
</dbReference>
<reference evidence="6 7" key="1">
    <citation type="submission" date="2021-03" db="EMBL/GenBank/DDBJ databases">
        <title>Whole genome shotgun sequence of Actinoplanes toevensis NBRC 105298.</title>
        <authorList>
            <person name="Komaki H."/>
            <person name="Tamura T."/>
        </authorList>
    </citation>
    <scope>NUCLEOTIDE SEQUENCE [LARGE SCALE GENOMIC DNA]</scope>
    <source>
        <strain evidence="6 7">NBRC 105298</strain>
    </source>
</reference>
<dbReference type="SUPFAM" id="SSF48452">
    <property type="entry name" value="TPR-like"/>
    <property type="match status" value="1"/>
</dbReference>
<evidence type="ECO:0000256" key="4">
    <source>
        <dbReference type="SAM" id="Phobius"/>
    </source>
</evidence>
<feature type="compositionally biased region" description="Polar residues" evidence="3">
    <location>
        <begin position="201"/>
        <end position="216"/>
    </location>
</feature>
<feature type="region of interest" description="Disordered" evidence="3">
    <location>
        <begin position="147"/>
        <end position="350"/>
    </location>
</feature>
<feature type="compositionally biased region" description="Low complexity" evidence="3">
    <location>
        <begin position="253"/>
        <end position="265"/>
    </location>
</feature>
<dbReference type="PROSITE" id="PS50853">
    <property type="entry name" value="FN3"/>
    <property type="match status" value="1"/>
</dbReference>
<gene>
    <name evidence="6" type="ORF">Ato02nite_049830</name>
</gene>
<dbReference type="Proteomes" id="UP000677082">
    <property type="component" value="Unassembled WGS sequence"/>
</dbReference>